<reference evidence="2 3" key="1">
    <citation type="submission" date="2016-12" db="EMBL/GenBank/DDBJ databases">
        <authorList>
            <person name="Song W.-J."/>
            <person name="Kurnit D.M."/>
        </authorList>
    </citation>
    <scope>NUCLEOTIDE SEQUENCE [LARGE SCALE GENOMIC DNA]</scope>
    <source>
        <strain evidence="2 3">STM7296</strain>
    </source>
</reference>
<dbReference type="Proteomes" id="UP000187012">
    <property type="component" value="Unassembled WGS sequence"/>
</dbReference>
<accession>A0A1N7SQP3</accession>
<dbReference type="EMBL" id="CYGX02000176">
    <property type="protein sequence ID" value="SIT49761.1"/>
    <property type="molecule type" value="Genomic_DNA"/>
</dbReference>
<name>A0A1N7SQP3_9BURK</name>
<keyword evidence="3" id="KW-1185">Reference proteome</keyword>
<dbReference type="InterPro" id="IPR014966">
    <property type="entry name" value="FRG-dom"/>
</dbReference>
<evidence type="ECO:0000313" key="3">
    <source>
        <dbReference type="Proteomes" id="UP000187012"/>
    </source>
</evidence>
<dbReference type="Pfam" id="PF08867">
    <property type="entry name" value="FRG"/>
    <property type="match status" value="1"/>
</dbReference>
<dbReference type="SMART" id="SM00901">
    <property type="entry name" value="FRG"/>
    <property type="match status" value="1"/>
</dbReference>
<evidence type="ECO:0000259" key="1">
    <source>
        <dbReference type="SMART" id="SM00901"/>
    </source>
</evidence>
<sequence length="308" mass="34903">MYPLERSYGQEAFYAWDENKPPDLSDKQTSPDYANAHTWSVSSFQQLVEAVAFLGSMNKRLALFYRGQSRDVAPLPALFRNSWCAFDTDKHFEINSTICKKYWDALFDIGRRVFEICNEPQLGLPRWRGLKGIREVQWAVVQHYGIWPTPLLDLTSNLRVAASFAMSFASATRSNPKTGYLYVSGMPYSTGSISYDIDQQVVLARLQSACPPIAKRPHYQDGFLVGRFPLYEPDHEAAQNSSLIRRLVAKFQLHDSGEFWNVDFPPISLAALLPSQDPLRERLLDEFGATGSYSVYRLAQSFCDADAG</sequence>
<organism evidence="2 3">
    <name type="scientific">Paraburkholderia ribeironis</name>
    <dbReference type="NCBI Taxonomy" id="1247936"/>
    <lineage>
        <taxon>Bacteria</taxon>
        <taxon>Pseudomonadati</taxon>
        <taxon>Pseudomonadota</taxon>
        <taxon>Betaproteobacteria</taxon>
        <taxon>Burkholderiales</taxon>
        <taxon>Burkholderiaceae</taxon>
        <taxon>Paraburkholderia</taxon>
    </lineage>
</organism>
<dbReference type="RefSeq" id="WP_159444649.1">
    <property type="nucleotide sequence ID" value="NZ_CYGX02000176.1"/>
</dbReference>
<gene>
    <name evidence="2" type="ORF">BN2475_1760003</name>
</gene>
<feature type="domain" description="FRG" evidence="1">
    <location>
        <begin position="59"/>
        <end position="182"/>
    </location>
</feature>
<protein>
    <recommendedName>
        <fullName evidence="1">FRG domain-containing protein</fullName>
    </recommendedName>
</protein>
<dbReference type="AlphaFoldDB" id="A0A1N7SQP3"/>
<evidence type="ECO:0000313" key="2">
    <source>
        <dbReference type="EMBL" id="SIT49761.1"/>
    </source>
</evidence>
<dbReference type="OrthoDB" id="1091301at2"/>
<proteinExistence type="predicted"/>